<gene>
    <name evidence="6" type="ORF">EZE20_09240</name>
</gene>
<evidence type="ECO:0000256" key="4">
    <source>
        <dbReference type="ARBA" id="ARBA00023163"/>
    </source>
</evidence>
<dbReference type="InterPro" id="IPR014284">
    <property type="entry name" value="RNA_pol_sigma-70_dom"/>
</dbReference>
<dbReference type="Pfam" id="PF04542">
    <property type="entry name" value="Sigma70_r2"/>
    <property type="match status" value="1"/>
</dbReference>
<dbReference type="SMART" id="SM00421">
    <property type="entry name" value="HTH_LUXR"/>
    <property type="match status" value="1"/>
</dbReference>
<reference evidence="6 7" key="1">
    <citation type="submission" date="2019-02" db="EMBL/GenBank/DDBJ databases">
        <title>Arundinibacter roseus gen. nov., sp. nov., a new member of the family Cytophagaceae.</title>
        <authorList>
            <person name="Szuroczki S."/>
            <person name="Khayer B."/>
            <person name="Sproer C."/>
            <person name="Toumi M."/>
            <person name="Szabo A."/>
            <person name="Felfoldi T."/>
            <person name="Schumann P."/>
            <person name="Toth E."/>
        </authorList>
    </citation>
    <scope>NUCLEOTIDE SEQUENCE [LARGE SCALE GENOMIC DNA]</scope>
    <source>
        <strain evidence="6 7">DMA-k-7a</strain>
    </source>
</reference>
<dbReference type="EMBL" id="SMJU01000005">
    <property type="protein sequence ID" value="TDB65938.1"/>
    <property type="molecule type" value="Genomic_DNA"/>
</dbReference>
<feature type="domain" description="HTH luxR-type" evidence="5">
    <location>
        <begin position="138"/>
        <end position="195"/>
    </location>
</feature>
<keyword evidence="4" id="KW-0804">Transcription</keyword>
<dbReference type="OrthoDB" id="679904at2"/>
<dbReference type="GO" id="GO:0003677">
    <property type="term" value="F:DNA binding"/>
    <property type="evidence" value="ECO:0007669"/>
    <property type="project" value="InterPro"/>
</dbReference>
<dbReference type="SUPFAM" id="SSF88659">
    <property type="entry name" value="Sigma3 and sigma4 domains of RNA polymerase sigma factors"/>
    <property type="match status" value="1"/>
</dbReference>
<comment type="caution">
    <text evidence="6">The sequence shown here is derived from an EMBL/GenBank/DDBJ whole genome shotgun (WGS) entry which is preliminary data.</text>
</comment>
<organism evidence="6 7">
    <name type="scientific">Arundinibacter roseus</name>
    <dbReference type="NCBI Taxonomy" id="2070510"/>
    <lineage>
        <taxon>Bacteria</taxon>
        <taxon>Pseudomonadati</taxon>
        <taxon>Bacteroidota</taxon>
        <taxon>Cytophagia</taxon>
        <taxon>Cytophagales</taxon>
        <taxon>Spirosomataceae</taxon>
        <taxon>Arundinibacter</taxon>
    </lineage>
</organism>
<dbReference type="RefSeq" id="WP_132116807.1">
    <property type="nucleotide sequence ID" value="NZ_SMJU01000005.1"/>
</dbReference>
<evidence type="ECO:0000313" key="6">
    <source>
        <dbReference type="EMBL" id="TDB65938.1"/>
    </source>
</evidence>
<evidence type="ECO:0000256" key="3">
    <source>
        <dbReference type="ARBA" id="ARBA00023082"/>
    </source>
</evidence>
<dbReference type="PANTHER" id="PTHR43133">
    <property type="entry name" value="RNA POLYMERASE ECF-TYPE SIGMA FACTO"/>
    <property type="match status" value="1"/>
</dbReference>
<comment type="similarity">
    <text evidence="1">Belongs to the sigma-70 factor family. ECF subfamily.</text>
</comment>
<dbReference type="GO" id="GO:0016987">
    <property type="term" value="F:sigma factor activity"/>
    <property type="evidence" value="ECO:0007669"/>
    <property type="project" value="UniProtKB-KW"/>
</dbReference>
<dbReference type="InterPro" id="IPR036388">
    <property type="entry name" value="WH-like_DNA-bd_sf"/>
</dbReference>
<dbReference type="SUPFAM" id="SSF88946">
    <property type="entry name" value="Sigma2 domain of RNA polymerase sigma factors"/>
    <property type="match status" value="1"/>
</dbReference>
<dbReference type="Proteomes" id="UP000295706">
    <property type="component" value="Unassembled WGS sequence"/>
</dbReference>
<dbReference type="PANTHER" id="PTHR43133:SF46">
    <property type="entry name" value="RNA POLYMERASE SIGMA-70 FACTOR ECF SUBFAMILY"/>
    <property type="match status" value="1"/>
</dbReference>
<dbReference type="AlphaFoldDB" id="A0A4R4KDK8"/>
<dbReference type="Gene3D" id="1.10.10.10">
    <property type="entry name" value="Winged helix-like DNA-binding domain superfamily/Winged helix DNA-binding domain"/>
    <property type="match status" value="1"/>
</dbReference>
<name>A0A4R4KDK8_9BACT</name>
<dbReference type="InterPro" id="IPR013325">
    <property type="entry name" value="RNA_pol_sigma_r2"/>
</dbReference>
<accession>A0A4R4KDK8</accession>
<keyword evidence="7" id="KW-1185">Reference proteome</keyword>
<protein>
    <submittedName>
        <fullName evidence="6">Sigma-70 family RNA polymerase sigma factor</fullName>
    </submittedName>
</protein>
<keyword evidence="3" id="KW-0731">Sigma factor</keyword>
<proteinExistence type="inferred from homology"/>
<dbReference type="Pfam" id="PF08281">
    <property type="entry name" value="Sigma70_r4_2"/>
    <property type="match status" value="1"/>
</dbReference>
<dbReference type="InterPro" id="IPR039425">
    <property type="entry name" value="RNA_pol_sigma-70-like"/>
</dbReference>
<evidence type="ECO:0000256" key="2">
    <source>
        <dbReference type="ARBA" id="ARBA00023015"/>
    </source>
</evidence>
<dbReference type="InterPro" id="IPR007627">
    <property type="entry name" value="RNA_pol_sigma70_r2"/>
</dbReference>
<evidence type="ECO:0000259" key="5">
    <source>
        <dbReference type="SMART" id="SM00421"/>
    </source>
</evidence>
<dbReference type="InterPro" id="IPR013324">
    <property type="entry name" value="RNA_pol_sigma_r3/r4-like"/>
</dbReference>
<evidence type="ECO:0000256" key="1">
    <source>
        <dbReference type="ARBA" id="ARBA00010641"/>
    </source>
</evidence>
<dbReference type="InterPro" id="IPR000792">
    <property type="entry name" value="Tscrpt_reg_LuxR_C"/>
</dbReference>
<sequence length="200" mass="23406">MLQNRERMLTDKYTDCSDDALMLLLCQHDDELAFREVYHRYGRTLVYTAIRKTGQAEVAEDLVQELFVKLWLSRKKLVIQKTLIGYLQGMLRNGIITHYHKEKSKNPVSLDEAYALGDYQTTEQIQYDQLHDLYQESLQKIPEKCRAVFVLSRKGYSIKEIAQIQQISEKTVEAHISKALRILRVEMKDYMAVALLFLLS</sequence>
<dbReference type="Gene3D" id="1.10.1740.10">
    <property type="match status" value="1"/>
</dbReference>
<evidence type="ECO:0000313" key="7">
    <source>
        <dbReference type="Proteomes" id="UP000295706"/>
    </source>
</evidence>
<dbReference type="InterPro" id="IPR013249">
    <property type="entry name" value="RNA_pol_sigma70_r4_t2"/>
</dbReference>
<keyword evidence="2" id="KW-0805">Transcription regulation</keyword>
<dbReference type="NCBIfam" id="TIGR02937">
    <property type="entry name" value="sigma70-ECF"/>
    <property type="match status" value="1"/>
</dbReference>
<dbReference type="GO" id="GO:0006352">
    <property type="term" value="P:DNA-templated transcription initiation"/>
    <property type="evidence" value="ECO:0007669"/>
    <property type="project" value="InterPro"/>
</dbReference>